<feature type="transmembrane region" description="Helical" evidence="1">
    <location>
        <begin position="12"/>
        <end position="30"/>
    </location>
</feature>
<reference evidence="2 3" key="1">
    <citation type="submission" date="2015-08" db="EMBL/GenBank/DDBJ databases">
        <title>Ancestral chromatin configuration constrains chromatin evolution on differentiating sex chromosomes in Drosophila.</title>
        <authorList>
            <person name="Zhou Q."/>
            <person name="Bachtrog D."/>
        </authorList>
    </citation>
    <scope>NUCLEOTIDE SEQUENCE [LARGE SCALE GENOMIC DNA]</scope>
    <source>
        <tissue evidence="2">Whole larvae</tissue>
    </source>
</reference>
<name>A0A0M5IXK1_DROBS</name>
<dbReference type="STRING" id="30019.A0A0M5IXK1"/>
<feature type="transmembrane region" description="Helical" evidence="1">
    <location>
        <begin position="165"/>
        <end position="189"/>
    </location>
</feature>
<evidence type="ECO:0000256" key="1">
    <source>
        <dbReference type="SAM" id="Phobius"/>
    </source>
</evidence>
<dbReference type="Proteomes" id="UP000494163">
    <property type="component" value="Chromosome 2R"/>
</dbReference>
<dbReference type="OrthoDB" id="377083at2759"/>
<keyword evidence="1" id="KW-1133">Transmembrane helix</keyword>
<proteinExistence type="predicted"/>
<keyword evidence="1" id="KW-0812">Transmembrane</keyword>
<keyword evidence="1" id="KW-0472">Membrane</keyword>
<accession>A0A0M5IXK1</accession>
<gene>
    <name evidence="2" type="ORF">Dbus_chr2Rg1190</name>
</gene>
<evidence type="ECO:0000313" key="3">
    <source>
        <dbReference type="Proteomes" id="UP000494163"/>
    </source>
</evidence>
<protein>
    <submittedName>
        <fullName evidence="2">CG8311</fullName>
    </submittedName>
</protein>
<dbReference type="AlphaFoldDB" id="A0A0M5IXK1"/>
<keyword evidence="3" id="KW-1185">Reference proteome</keyword>
<organism evidence="2 3">
    <name type="scientific">Drosophila busckii</name>
    <name type="common">Fruit fly</name>
    <dbReference type="NCBI Taxonomy" id="30019"/>
    <lineage>
        <taxon>Eukaryota</taxon>
        <taxon>Metazoa</taxon>
        <taxon>Ecdysozoa</taxon>
        <taxon>Arthropoda</taxon>
        <taxon>Hexapoda</taxon>
        <taxon>Insecta</taxon>
        <taxon>Pterygota</taxon>
        <taxon>Neoptera</taxon>
        <taxon>Endopterygota</taxon>
        <taxon>Diptera</taxon>
        <taxon>Brachycera</taxon>
        <taxon>Muscomorpha</taxon>
        <taxon>Ephydroidea</taxon>
        <taxon>Drosophilidae</taxon>
        <taxon>Drosophila</taxon>
    </lineage>
</organism>
<feature type="transmembrane region" description="Helical" evidence="1">
    <location>
        <begin position="195"/>
        <end position="225"/>
    </location>
</feature>
<feature type="transmembrane region" description="Helical" evidence="1">
    <location>
        <begin position="133"/>
        <end position="153"/>
    </location>
</feature>
<feature type="transmembrane region" description="Helical" evidence="1">
    <location>
        <begin position="91"/>
        <end position="113"/>
    </location>
</feature>
<dbReference type="EMBL" id="CP012524">
    <property type="protein sequence ID" value="ALC41611.1"/>
    <property type="molecule type" value="Genomic_DNA"/>
</dbReference>
<evidence type="ECO:0000313" key="2">
    <source>
        <dbReference type="EMBL" id="ALC41611.1"/>
    </source>
</evidence>
<sequence>MIPDKLVPRPNAGPGYWLSFLIPFAVATSFEHAKKHGLACAALDYQLNEVLTGAAWGMGLETLCYFLCEWLKEDSITKTIITLLPMTFTSLYLNLQMAPGAAVLFSLVLGILYLRVYKCVLSRLPRTFSYGEASILVQGLFLFVVTVGFRLLRGSSRAMTDFDKLYVIMQSALCFLLIACALLTLYPSLRRTVPLYILLTLLLVAVTCAPVTQPMPLIVLLDFILKDQKRVICMHSHQIYIE</sequence>